<feature type="transmembrane region" description="Helical" evidence="1">
    <location>
        <begin position="93"/>
        <end position="117"/>
    </location>
</feature>
<dbReference type="InterPro" id="IPR049458">
    <property type="entry name" value="EpsG-like"/>
</dbReference>
<organism evidence="2 3">
    <name type="scientific">Mongoliibacter ruber</name>
    <dbReference type="NCBI Taxonomy" id="1750599"/>
    <lineage>
        <taxon>Bacteria</taxon>
        <taxon>Pseudomonadati</taxon>
        <taxon>Bacteroidota</taxon>
        <taxon>Cytophagia</taxon>
        <taxon>Cytophagales</taxon>
        <taxon>Cyclobacteriaceae</taxon>
        <taxon>Mongoliibacter</taxon>
    </lineage>
</organism>
<feature type="transmembrane region" description="Helical" evidence="1">
    <location>
        <begin position="341"/>
        <end position="360"/>
    </location>
</feature>
<feature type="transmembrane region" description="Helical" evidence="1">
    <location>
        <begin position="290"/>
        <end position="308"/>
    </location>
</feature>
<keyword evidence="3" id="KW-1185">Reference proteome</keyword>
<dbReference type="Proteomes" id="UP000238157">
    <property type="component" value="Unassembled WGS sequence"/>
</dbReference>
<dbReference type="RefSeq" id="WP_106133103.1">
    <property type="nucleotide sequence ID" value="NZ_PVTR01000004.1"/>
</dbReference>
<keyword evidence="1" id="KW-0472">Membrane</keyword>
<feature type="transmembrane region" description="Helical" evidence="1">
    <location>
        <begin position="314"/>
        <end position="334"/>
    </location>
</feature>
<reference evidence="2 3" key="1">
    <citation type="submission" date="2018-03" db="EMBL/GenBank/DDBJ databases">
        <title>Genomic Encyclopedia of Archaeal and Bacterial Type Strains, Phase II (KMG-II): from individual species to whole genera.</title>
        <authorList>
            <person name="Goeker M."/>
        </authorList>
    </citation>
    <scope>NUCLEOTIDE SEQUENCE [LARGE SCALE GENOMIC DNA]</scope>
    <source>
        <strain evidence="2 3">DSM 27929</strain>
    </source>
</reference>
<name>A0A2T0WNV1_9BACT</name>
<dbReference type="Pfam" id="PF14897">
    <property type="entry name" value="EpsG"/>
    <property type="match status" value="1"/>
</dbReference>
<feature type="transmembrane region" description="Helical" evidence="1">
    <location>
        <begin position="124"/>
        <end position="141"/>
    </location>
</feature>
<feature type="transmembrane region" description="Helical" evidence="1">
    <location>
        <begin position="198"/>
        <end position="217"/>
    </location>
</feature>
<proteinExistence type="predicted"/>
<sequence>MTDIFTYLFYLSLMSFVFFTSFYLRNKKIKYKQFEFDIFYILILLVLSFFIGFRFEVGVDWSGYVSIYHSISSNSKFNYSQQFYELGFYSLNWLMGVFDLGYQGVFFIMAFISWYFYFKSVPKYIIPFFVFFLFSEEYFFWGMNGVRQFAAMGLWVFSVKFIVDRNFKLFLLLVCAASLFHSTSLLLIPFYFLPYDKLYNQFFWILIYGCSLILFIFIDLSIIFQNFELLFLSLSKNIGVIDRYVGYVDRGQITSQDVSLGYGFVFKLVVNLFIIVFSKNLIKWQPSLRPYIVLFFIGAILFNVFYEVKLIGRLFSYFLIFRPLLLSYIVYYLYFIKRKRFISLLVMFLYIIVFLGSMYGNSNMCCPYQISF</sequence>
<feature type="transmembrane region" description="Helical" evidence="1">
    <location>
        <begin position="170"/>
        <end position="192"/>
    </location>
</feature>
<gene>
    <name evidence="2" type="ORF">CLW00_10416</name>
</gene>
<keyword evidence="1" id="KW-0812">Transmembrane</keyword>
<feature type="transmembrane region" description="Helical" evidence="1">
    <location>
        <begin position="36"/>
        <end position="55"/>
    </location>
</feature>
<evidence type="ECO:0000313" key="2">
    <source>
        <dbReference type="EMBL" id="PRY88365.1"/>
    </source>
</evidence>
<feature type="transmembrane region" description="Helical" evidence="1">
    <location>
        <begin position="6"/>
        <end position="24"/>
    </location>
</feature>
<dbReference type="EMBL" id="PVTR01000004">
    <property type="protein sequence ID" value="PRY88365.1"/>
    <property type="molecule type" value="Genomic_DNA"/>
</dbReference>
<comment type="caution">
    <text evidence="2">The sequence shown here is derived from an EMBL/GenBank/DDBJ whole genome shotgun (WGS) entry which is preliminary data.</text>
</comment>
<dbReference type="OrthoDB" id="1424730at2"/>
<evidence type="ECO:0000256" key="1">
    <source>
        <dbReference type="SAM" id="Phobius"/>
    </source>
</evidence>
<protein>
    <submittedName>
        <fullName evidence="2">EpsG-like putative glucosyltransferase</fullName>
    </submittedName>
</protein>
<feature type="transmembrane region" description="Helical" evidence="1">
    <location>
        <begin position="147"/>
        <end position="163"/>
    </location>
</feature>
<dbReference type="AlphaFoldDB" id="A0A2T0WNV1"/>
<evidence type="ECO:0000313" key="3">
    <source>
        <dbReference type="Proteomes" id="UP000238157"/>
    </source>
</evidence>
<keyword evidence="2" id="KW-0808">Transferase</keyword>
<dbReference type="GO" id="GO:0016740">
    <property type="term" value="F:transferase activity"/>
    <property type="evidence" value="ECO:0007669"/>
    <property type="project" value="UniProtKB-KW"/>
</dbReference>
<feature type="transmembrane region" description="Helical" evidence="1">
    <location>
        <begin position="259"/>
        <end position="278"/>
    </location>
</feature>
<accession>A0A2T0WNV1</accession>
<keyword evidence="1" id="KW-1133">Transmembrane helix</keyword>